<comment type="catalytic activity">
    <reaction evidence="6">
        <text>N(2)-formyl-N(1)-(5-phospho-beta-D-ribosyl)glycinamide + L-glutamine + ATP + H2O = 2-formamido-N(1)-(5-O-phospho-beta-D-ribosyl)acetamidine + L-glutamate + ADP + phosphate + H(+)</text>
        <dbReference type="Rhea" id="RHEA:17129"/>
        <dbReference type="ChEBI" id="CHEBI:15377"/>
        <dbReference type="ChEBI" id="CHEBI:15378"/>
        <dbReference type="ChEBI" id="CHEBI:29985"/>
        <dbReference type="ChEBI" id="CHEBI:30616"/>
        <dbReference type="ChEBI" id="CHEBI:43474"/>
        <dbReference type="ChEBI" id="CHEBI:58359"/>
        <dbReference type="ChEBI" id="CHEBI:147286"/>
        <dbReference type="ChEBI" id="CHEBI:147287"/>
        <dbReference type="ChEBI" id="CHEBI:456216"/>
        <dbReference type="EC" id="6.3.5.3"/>
    </reaction>
</comment>
<evidence type="ECO:0000256" key="5">
    <source>
        <dbReference type="ARBA" id="ARBA00022840"/>
    </source>
</evidence>
<organism evidence="7 8">
    <name type="scientific">Thermoflavifilum aggregans</name>
    <dbReference type="NCBI Taxonomy" id="454188"/>
    <lineage>
        <taxon>Bacteria</taxon>
        <taxon>Pseudomonadati</taxon>
        <taxon>Bacteroidota</taxon>
        <taxon>Chitinophagia</taxon>
        <taxon>Chitinophagales</taxon>
        <taxon>Chitinophagaceae</taxon>
        <taxon>Thermoflavifilum</taxon>
    </lineage>
</organism>
<comment type="caution">
    <text evidence="7">The sequence shown here is derived from an EMBL/GenBank/DDBJ whole genome shotgun (WGS) entry which is preliminary data.</text>
</comment>
<evidence type="ECO:0000256" key="1">
    <source>
        <dbReference type="ARBA" id="ARBA00022490"/>
    </source>
</evidence>
<dbReference type="NCBIfam" id="TIGR00302">
    <property type="entry name" value="phosphoribosylformylglycinamidine synthase subunit PurS"/>
    <property type="match status" value="1"/>
</dbReference>
<dbReference type="EC" id="6.3.5.3" evidence="6"/>
<keyword evidence="1 6" id="KW-0963">Cytoplasm</keyword>
<protein>
    <recommendedName>
        <fullName evidence="6">Phosphoribosylformylglycinamidine synthase subunit PurS</fullName>
        <shortName evidence="6">FGAM synthase</shortName>
        <ecNumber evidence="6">6.3.5.3</ecNumber>
    </recommendedName>
    <alternativeName>
        <fullName evidence="6">Formylglycinamide ribonucleotide amidotransferase subunit III</fullName>
        <shortName evidence="6">FGAR amidotransferase III</shortName>
        <shortName evidence="6">FGAR-AT III</shortName>
    </alternativeName>
    <alternativeName>
        <fullName evidence="6">Phosphoribosylformylglycinamidine synthase subunit III</fullName>
    </alternativeName>
</protein>
<dbReference type="Pfam" id="PF02700">
    <property type="entry name" value="PurS"/>
    <property type="match status" value="1"/>
</dbReference>
<proteinExistence type="inferred from homology"/>
<evidence type="ECO:0000256" key="6">
    <source>
        <dbReference type="HAMAP-Rule" id="MF_01926"/>
    </source>
</evidence>
<dbReference type="OrthoDB" id="9799101at2"/>
<evidence type="ECO:0000256" key="3">
    <source>
        <dbReference type="ARBA" id="ARBA00022741"/>
    </source>
</evidence>
<dbReference type="HAMAP" id="MF_01926">
    <property type="entry name" value="PurS"/>
    <property type="match status" value="1"/>
</dbReference>
<dbReference type="GO" id="GO:0004642">
    <property type="term" value="F:phosphoribosylformylglycinamidine synthase activity"/>
    <property type="evidence" value="ECO:0007669"/>
    <property type="project" value="UniProtKB-UniRule"/>
</dbReference>
<dbReference type="GO" id="GO:0005737">
    <property type="term" value="C:cytoplasm"/>
    <property type="evidence" value="ECO:0007669"/>
    <property type="project" value="UniProtKB-SubCell"/>
</dbReference>
<comment type="function">
    <text evidence="6">Part of the phosphoribosylformylglycinamidine synthase complex involved in the purines biosynthetic pathway. Catalyzes the ATP-dependent conversion of formylglycinamide ribonucleotide (FGAR) and glutamine to yield formylglycinamidine ribonucleotide (FGAM) and glutamate. The FGAM synthase complex is composed of three subunits. PurQ produces an ammonia molecule by converting glutamine to glutamate. PurL transfers the ammonia molecule to FGAR to form FGAM in an ATP-dependent manner. PurS interacts with PurQ and PurL and is thought to assist in the transfer of the ammonia molecule from PurQ to PurL.</text>
</comment>
<dbReference type="PANTHER" id="PTHR34696">
    <property type="entry name" value="PHOSPHORIBOSYLFORMYLGLYCINAMIDINE SYNTHASE SUBUNIT PURS"/>
    <property type="match status" value="1"/>
</dbReference>
<gene>
    <name evidence="6" type="primary">purS</name>
    <name evidence="7" type="ORF">BXY57_1920</name>
</gene>
<keyword evidence="8" id="KW-1185">Reference proteome</keyword>
<dbReference type="SUPFAM" id="SSF82697">
    <property type="entry name" value="PurS-like"/>
    <property type="match status" value="1"/>
</dbReference>
<keyword evidence="5 6" id="KW-0067">ATP-binding</keyword>
<dbReference type="PANTHER" id="PTHR34696:SF1">
    <property type="entry name" value="PHOSPHORIBOSYLFORMYLGLYCINAMIDINE SYNTHASE SUBUNIT PURS"/>
    <property type="match status" value="1"/>
</dbReference>
<dbReference type="UniPathway" id="UPA00074">
    <property type="reaction ID" value="UER00128"/>
</dbReference>
<comment type="subunit">
    <text evidence="6">Part of the FGAM synthase complex composed of 1 PurL, 1 PurQ and 2 PurS subunits.</text>
</comment>
<keyword evidence="3 6" id="KW-0547">Nucleotide-binding</keyword>
<evidence type="ECO:0000256" key="4">
    <source>
        <dbReference type="ARBA" id="ARBA00022755"/>
    </source>
</evidence>
<dbReference type="RefSeq" id="WP_100314811.1">
    <property type="nucleotide sequence ID" value="NZ_PGFG01000001.1"/>
</dbReference>
<comment type="pathway">
    <text evidence="6">Purine metabolism; IMP biosynthesis via de novo pathway; 5-amino-1-(5-phospho-D-ribosyl)imidazole from N(2)-formyl-N(1)-(5-phospho-D-ribosyl)glycinamide: step 1/2.</text>
</comment>
<keyword evidence="2 6" id="KW-0436">Ligase</keyword>
<comment type="subcellular location">
    <subcellularLocation>
        <location evidence="6">Cytoplasm</location>
    </subcellularLocation>
</comment>
<accession>A0A2M9CWP7</accession>
<dbReference type="Gene3D" id="3.30.1280.10">
    <property type="entry name" value="Phosphoribosylformylglycinamidine synthase subunit PurS"/>
    <property type="match status" value="1"/>
</dbReference>
<dbReference type="InterPro" id="IPR003850">
    <property type="entry name" value="PurS"/>
</dbReference>
<reference evidence="7 8" key="1">
    <citation type="submission" date="2017-11" db="EMBL/GenBank/DDBJ databases">
        <title>Genomic Encyclopedia of Archaeal and Bacterial Type Strains, Phase II (KMG-II): From Individual Species to Whole Genera.</title>
        <authorList>
            <person name="Goeker M."/>
        </authorList>
    </citation>
    <scope>NUCLEOTIDE SEQUENCE [LARGE SCALE GENOMIC DNA]</scope>
    <source>
        <strain evidence="7 8">DSM 27268</strain>
    </source>
</reference>
<evidence type="ECO:0000256" key="2">
    <source>
        <dbReference type="ARBA" id="ARBA00022598"/>
    </source>
</evidence>
<name>A0A2M9CWP7_9BACT</name>
<dbReference type="InterPro" id="IPR036604">
    <property type="entry name" value="PurS-like_sf"/>
</dbReference>
<dbReference type="EMBL" id="PGFG01000001">
    <property type="protein sequence ID" value="PJJ76310.1"/>
    <property type="molecule type" value="Genomic_DNA"/>
</dbReference>
<comment type="similarity">
    <text evidence="6">Belongs to the PurS family.</text>
</comment>
<dbReference type="AlphaFoldDB" id="A0A2M9CWP7"/>
<keyword evidence="4 6" id="KW-0658">Purine biosynthesis</keyword>
<dbReference type="Proteomes" id="UP000230000">
    <property type="component" value="Unassembled WGS sequence"/>
</dbReference>
<evidence type="ECO:0000313" key="8">
    <source>
        <dbReference type="Proteomes" id="UP000230000"/>
    </source>
</evidence>
<dbReference type="NCBIfam" id="NF004630">
    <property type="entry name" value="PRK05974.1"/>
    <property type="match status" value="1"/>
</dbReference>
<sequence length="89" mass="9744">MKFIAHIDVMPLKELLDPQGKAVQAALKQLGLNQTEDVRIGKHIELTLESADATEARQIAEQACEQLLANPVMEYAHIQIVPAPDSQAS</sequence>
<evidence type="ECO:0000313" key="7">
    <source>
        <dbReference type="EMBL" id="PJJ76310.1"/>
    </source>
</evidence>
<dbReference type="GO" id="GO:0005524">
    <property type="term" value="F:ATP binding"/>
    <property type="evidence" value="ECO:0007669"/>
    <property type="project" value="UniProtKB-UniRule"/>
</dbReference>
<dbReference type="GO" id="GO:0006189">
    <property type="term" value="P:'de novo' IMP biosynthetic process"/>
    <property type="evidence" value="ECO:0007669"/>
    <property type="project" value="UniProtKB-UniRule"/>
</dbReference>